<feature type="compositionally biased region" description="Acidic residues" evidence="2">
    <location>
        <begin position="68"/>
        <end position="78"/>
    </location>
</feature>
<dbReference type="Proteomes" id="UP001652661">
    <property type="component" value="Chromosome X"/>
</dbReference>
<reference evidence="4" key="1">
    <citation type="submission" date="2025-08" db="UniProtKB">
        <authorList>
            <consortium name="RefSeq"/>
        </authorList>
    </citation>
    <scope>IDENTIFICATION</scope>
    <source>
        <strain evidence="4">14028-0561.14</strain>
        <tissue evidence="4">Whole fly</tissue>
    </source>
</reference>
<evidence type="ECO:0000313" key="4">
    <source>
        <dbReference type="RefSeq" id="XP_017036472.1"/>
    </source>
</evidence>
<accession>A0A6P4J512</accession>
<dbReference type="OMA" id="SSCSYER"/>
<keyword evidence="3" id="KW-1185">Reference proteome</keyword>
<evidence type="ECO:0000313" key="3">
    <source>
        <dbReference type="Proteomes" id="UP001652661"/>
    </source>
</evidence>
<evidence type="ECO:0000256" key="2">
    <source>
        <dbReference type="SAM" id="MobiDB-lite"/>
    </source>
</evidence>
<evidence type="ECO:0000256" key="1">
    <source>
        <dbReference type="SAM" id="Coils"/>
    </source>
</evidence>
<name>A0A6P4J512_DROKI</name>
<feature type="coiled-coil region" evidence="1">
    <location>
        <begin position="185"/>
        <end position="259"/>
    </location>
</feature>
<dbReference type="RefSeq" id="XP_017036472.1">
    <property type="nucleotide sequence ID" value="XM_017180983.3"/>
</dbReference>
<protein>
    <submittedName>
        <fullName evidence="4">Protein swallow</fullName>
    </submittedName>
</protein>
<sequence>MSLQDESFPSDELFEQFNNRCPRPKFSELHQPAAFERHPAPFCDSYTDVADKSANTCVSDPVGRHEAEDEDEDEEKIENDEYELRGGCGGRGSMAASCQDVHSAYTKRKYQHVTSKVAKYISDLNDQKKRRSTSGSIQRHSSMPEYLTPKSRARHGGGHFSVDELHQMEEVESPKASKDNSCVDYEMLQNEHEMLRNEMLRNENELIREEKDRLQSYSNYLQERLDAKQAQFVQLKRNFETLRIELSDKNEKLKRHQRNSLRTLNNWQPAVIARATQTDMVELESILESNNLARPTPSFDLSYNTSEGSIEMALPTGESIVSPLNPDNEPEARTTAAPNSSETSQPTSNDSAIDMENHGLRMGLYYVDERRNRFIQIQGVSRDNQGHPWLRPKRISLGSRILRIFGPCVSCSDQAQAMNVTFASERPLVDETMAGQRLQR</sequence>
<feature type="compositionally biased region" description="Polar residues" evidence="2">
    <location>
        <begin position="336"/>
        <end position="351"/>
    </location>
</feature>
<proteinExistence type="predicted"/>
<feature type="region of interest" description="Disordered" evidence="2">
    <location>
        <begin position="318"/>
        <end position="353"/>
    </location>
</feature>
<dbReference type="AlphaFoldDB" id="A0A6P4J512"/>
<gene>
    <name evidence="4" type="primary">swa</name>
</gene>
<feature type="region of interest" description="Disordered" evidence="2">
    <location>
        <begin position="57"/>
        <end position="78"/>
    </location>
</feature>
<feature type="region of interest" description="Disordered" evidence="2">
    <location>
        <begin position="125"/>
        <end position="159"/>
    </location>
</feature>
<keyword evidence="1" id="KW-0175">Coiled coil</keyword>
<organism evidence="3 4">
    <name type="scientific">Drosophila kikkawai</name>
    <name type="common">Fruit fly</name>
    <dbReference type="NCBI Taxonomy" id="30033"/>
    <lineage>
        <taxon>Eukaryota</taxon>
        <taxon>Metazoa</taxon>
        <taxon>Ecdysozoa</taxon>
        <taxon>Arthropoda</taxon>
        <taxon>Hexapoda</taxon>
        <taxon>Insecta</taxon>
        <taxon>Pterygota</taxon>
        <taxon>Neoptera</taxon>
        <taxon>Endopterygota</taxon>
        <taxon>Diptera</taxon>
        <taxon>Brachycera</taxon>
        <taxon>Muscomorpha</taxon>
        <taxon>Ephydroidea</taxon>
        <taxon>Drosophilidae</taxon>
        <taxon>Drosophila</taxon>
        <taxon>Sophophora</taxon>
    </lineage>
</organism>
<dbReference type="OrthoDB" id="8062421at2759"/>